<dbReference type="Proteomes" id="UP000232673">
    <property type="component" value="Unassembled WGS sequence"/>
</dbReference>
<evidence type="ECO:0008006" key="4">
    <source>
        <dbReference type="Google" id="ProtNLM"/>
    </source>
</evidence>
<evidence type="ECO:0000256" key="1">
    <source>
        <dbReference type="SAM" id="MobiDB-lite"/>
    </source>
</evidence>
<feature type="region of interest" description="Disordered" evidence="1">
    <location>
        <begin position="58"/>
        <end position="77"/>
    </location>
</feature>
<feature type="compositionally biased region" description="Basic and acidic residues" evidence="1">
    <location>
        <begin position="58"/>
        <end position="68"/>
    </location>
</feature>
<evidence type="ECO:0000313" key="3">
    <source>
        <dbReference type="Proteomes" id="UP000232673"/>
    </source>
</evidence>
<keyword evidence="3" id="KW-1185">Reference proteome</keyword>
<organism evidence="2 3">
    <name type="scientific">Salegentibacter salinarum</name>
    <dbReference type="NCBI Taxonomy" id="447422"/>
    <lineage>
        <taxon>Bacteria</taxon>
        <taxon>Pseudomonadati</taxon>
        <taxon>Bacteroidota</taxon>
        <taxon>Flavobacteriia</taxon>
        <taxon>Flavobacteriales</taxon>
        <taxon>Flavobacteriaceae</taxon>
        <taxon>Salegentibacter</taxon>
    </lineage>
</organism>
<name>A0A2N0TTG7_9FLAO</name>
<protein>
    <recommendedName>
        <fullName evidence="4">DUF2188 domain-containing protein</fullName>
    </recommendedName>
</protein>
<proteinExistence type="predicted"/>
<dbReference type="Pfam" id="PF09954">
    <property type="entry name" value="DUF2188"/>
    <property type="match status" value="1"/>
</dbReference>
<accession>A0A2N0TTG7</accession>
<gene>
    <name evidence="2" type="ORF">APR41_18160</name>
</gene>
<dbReference type="EMBL" id="LKTS01000025">
    <property type="protein sequence ID" value="PKD18037.1"/>
    <property type="molecule type" value="Genomic_DNA"/>
</dbReference>
<reference evidence="2 3" key="1">
    <citation type="submission" date="2015-10" db="EMBL/GenBank/DDBJ databases">
        <title>Draft genome sequence of Salegentibacter salinarum KCTC 12975.</title>
        <authorList>
            <person name="Lin W."/>
            <person name="Zheng Q."/>
        </authorList>
    </citation>
    <scope>NUCLEOTIDE SEQUENCE [LARGE SCALE GENOMIC DNA]</scope>
    <source>
        <strain evidence="2 3">KCTC 12975</strain>
    </source>
</reference>
<comment type="caution">
    <text evidence="2">The sequence shown here is derived from an EMBL/GenBank/DDBJ whole genome shotgun (WGS) entry which is preliminary data.</text>
</comment>
<dbReference type="RefSeq" id="WP_079714640.1">
    <property type="nucleotide sequence ID" value="NZ_FUZC01000026.1"/>
</dbReference>
<sequence length="77" mass="8478">MSNRKVYHVTQNPNGTWKWKAQGGQRASVVTNTKAEAVSKTTGMAKNQGNSQVIIHKTDGKFQEERTYGNDPYPPGG</sequence>
<dbReference type="AlphaFoldDB" id="A0A2N0TTG7"/>
<dbReference type="OrthoDB" id="8858565at2"/>
<dbReference type="InterPro" id="IPR018691">
    <property type="entry name" value="DUF2188"/>
</dbReference>
<evidence type="ECO:0000313" key="2">
    <source>
        <dbReference type="EMBL" id="PKD18037.1"/>
    </source>
</evidence>